<dbReference type="PANTHER" id="PTHR42714:SF6">
    <property type="entry name" value="TRANSLATION INITIATION FACTOR IF-2"/>
    <property type="match status" value="1"/>
</dbReference>
<dbReference type="NCBIfam" id="TIGR03918">
    <property type="entry name" value="GTP_HydF"/>
    <property type="match status" value="1"/>
</dbReference>
<dbReference type="Gene3D" id="3.40.50.300">
    <property type="entry name" value="P-loop containing nucleotide triphosphate hydrolases"/>
    <property type="match status" value="1"/>
</dbReference>
<dbReference type="InterPro" id="IPR006073">
    <property type="entry name" value="GTP-bd"/>
</dbReference>
<name>A0AAW5K3T5_9BACT</name>
<feature type="domain" description="Hydrogen maturase F tetramerization" evidence="3">
    <location>
        <begin position="286"/>
        <end position="401"/>
    </location>
</feature>
<dbReference type="InterPro" id="IPR040644">
    <property type="entry name" value="HydF_tetramer"/>
</dbReference>
<dbReference type="InterPro" id="IPR023873">
    <property type="entry name" value="FeFe-hyd_GTPase_HydF"/>
</dbReference>
<dbReference type="NCBIfam" id="TIGR00231">
    <property type="entry name" value="small_GTP"/>
    <property type="match status" value="1"/>
</dbReference>
<keyword evidence="5" id="KW-1185">Reference proteome</keyword>
<dbReference type="Pfam" id="PF01926">
    <property type="entry name" value="MMR_HSR1"/>
    <property type="match status" value="1"/>
</dbReference>
<dbReference type="GO" id="GO:0002098">
    <property type="term" value="P:tRNA wobble uridine modification"/>
    <property type="evidence" value="ECO:0007669"/>
    <property type="project" value="TreeGrafter"/>
</dbReference>
<proteinExistence type="predicted"/>
<dbReference type="GO" id="GO:0030488">
    <property type="term" value="P:tRNA methylation"/>
    <property type="evidence" value="ECO:0007669"/>
    <property type="project" value="TreeGrafter"/>
</dbReference>
<sequence length="406" mass="44057">MALMETPRSNRLHIAFYGRRNAGKSSLINMVTAQRTALVSEHAGTTTDPVIKSMELLPLGPIAVIDTAGLDDTGELGALRIERSKEMMDRTDLALLVIAADETADLSFEKEWLEELRARKTTVIGVMNQIDRLDAAEIEPRRAALEAALGIPFTAVSATDKGYRAALLSAIVKNAPTDFESPTLTGDLFKLGEAVVLVAPQDIQAPKGRLILPQVQVIRDILDNKGMALTCTADQLPGMLAALREPPALVITDSQVFARVNALLPRTVPLTSFSIIMARSKGELSAFVEGAKAIEKLKPSDKVLIAEACTHAPLNEDIGREKLPRWLRERAGGSLTAEIATGLDFPKNLKEYALILHCGGCMFTRKQLMSRIIEAQEAGVPITNYGVAIAQLNGILERVTEMFAKR</sequence>
<organism evidence="4 5">
    <name type="scientific">Cloacibacillus evryensis</name>
    <dbReference type="NCBI Taxonomy" id="508460"/>
    <lineage>
        <taxon>Bacteria</taxon>
        <taxon>Thermotogati</taxon>
        <taxon>Synergistota</taxon>
        <taxon>Synergistia</taxon>
        <taxon>Synergistales</taxon>
        <taxon>Synergistaceae</taxon>
        <taxon>Cloacibacillus</taxon>
    </lineage>
</organism>
<dbReference type="GO" id="GO:0005737">
    <property type="term" value="C:cytoplasm"/>
    <property type="evidence" value="ECO:0007669"/>
    <property type="project" value="TreeGrafter"/>
</dbReference>
<evidence type="ECO:0000259" key="3">
    <source>
        <dbReference type="Pfam" id="PF18133"/>
    </source>
</evidence>
<dbReference type="GO" id="GO:0005525">
    <property type="term" value="F:GTP binding"/>
    <property type="evidence" value="ECO:0007669"/>
    <property type="project" value="InterPro"/>
</dbReference>
<dbReference type="CDD" id="cd00880">
    <property type="entry name" value="Era_like"/>
    <property type="match status" value="1"/>
</dbReference>
<dbReference type="SUPFAM" id="SSF52540">
    <property type="entry name" value="P-loop containing nucleoside triphosphate hydrolases"/>
    <property type="match status" value="1"/>
</dbReference>
<dbReference type="Pfam" id="PF18133">
    <property type="entry name" value="HydF_tetramer"/>
    <property type="match status" value="1"/>
</dbReference>
<evidence type="ECO:0000259" key="1">
    <source>
        <dbReference type="Pfam" id="PF01926"/>
    </source>
</evidence>
<dbReference type="InterPro" id="IPR027417">
    <property type="entry name" value="P-loop_NTPase"/>
</dbReference>
<dbReference type="PANTHER" id="PTHR42714">
    <property type="entry name" value="TRNA MODIFICATION GTPASE GTPBP3"/>
    <property type="match status" value="1"/>
</dbReference>
<dbReference type="Proteomes" id="UP001205919">
    <property type="component" value="Unassembled WGS sequence"/>
</dbReference>
<evidence type="ECO:0000259" key="2">
    <source>
        <dbReference type="Pfam" id="PF18128"/>
    </source>
</evidence>
<dbReference type="RefSeq" id="WP_008709487.1">
    <property type="nucleotide sequence ID" value="NZ_CABKQM010000003.1"/>
</dbReference>
<accession>A0AAW5K3T5</accession>
<evidence type="ECO:0000313" key="4">
    <source>
        <dbReference type="EMBL" id="MCQ4813769.1"/>
    </source>
</evidence>
<reference evidence="4 5" key="1">
    <citation type="submission" date="2022-06" db="EMBL/GenBank/DDBJ databases">
        <title>Isolation of gut microbiota from human fecal samples.</title>
        <authorList>
            <person name="Pamer E.G."/>
            <person name="Barat B."/>
            <person name="Waligurski E."/>
            <person name="Medina S."/>
            <person name="Paddock L."/>
            <person name="Mostad J."/>
        </authorList>
    </citation>
    <scope>NUCLEOTIDE SEQUENCE [LARGE SCALE GENOMIC DNA]</scope>
    <source>
        <strain evidence="4 5">DFI.9.90</strain>
    </source>
</reference>
<gene>
    <name evidence="4" type="primary">hydF</name>
    <name evidence="4" type="ORF">NE630_04920</name>
</gene>
<dbReference type="AlphaFoldDB" id="A0AAW5K3T5"/>
<dbReference type="EMBL" id="JANFYT010000008">
    <property type="protein sequence ID" value="MCQ4813769.1"/>
    <property type="molecule type" value="Genomic_DNA"/>
</dbReference>
<comment type="caution">
    <text evidence="4">The sequence shown here is derived from an EMBL/GenBank/DDBJ whole genome shotgun (WGS) entry which is preliminary data.</text>
</comment>
<feature type="domain" description="G" evidence="1">
    <location>
        <begin position="13"/>
        <end position="128"/>
    </location>
</feature>
<dbReference type="Gene3D" id="3.40.50.11410">
    <property type="match status" value="1"/>
</dbReference>
<dbReference type="InterPro" id="IPR005225">
    <property type="entry name" value="Small_GTP-bd"/>
</dbReference>
<feature type="domain" description="Hydrogen maturase F dimerization" evidence="2">
    <location>
        <begin position="184"/>
        <end position="282"/>
    </location>
</feature>
<protein>
    <submittedName>
        <fullName evidence="4">[FeFe] hydrogenase H-cluster maturation GTPase HydF</fullName>
    </submittedName>
</protein>
<dbReference type="Pfam" id="PF18128">
    <property type="entry name" value="HydF_dimer"/>
    <property type="match status" value="1"/>
</dbReference>
<evidence type="ECO:0000313" key="5">
    <source>
        <dbReference type="Proteomes" id="UP001205919"/>
    </source>
</evidence>
<dbReference type="Gene3D" id="3.40.50.11420">
    <property type="match status" value="1"/>
</dbReference>
<dbReference type="InterPro" id="IPR041606">
    <property type="entry name" value="HydF_dimer"/>
</dbReference>